<dbReference type="Gene3D" id="2.20.130.10">
    <property type="entry name" value="CAC2371-like domains"/>
    <property type="match status" value="1"/>
</dbReference>
<evidence type="ECO:0000313" key="3">
    <source>
        <dbReference type="Proteomes" id="UP001056455"/>
    </source>
</evidence>
<evidence type="ECO:0000313" key="2">
    <source>
        <dbReference type="EMBL" id="USQ79924.1"/>
    </source>
</evidence>
<keyword evidence="3" id="KW-1185">Reference proteome</keyword>
<dbReference type="Pfam" id="PF13649">
    <property type="entry name" value="Methyltransf_25"/>
    <property type="match status" value="1"/>
</dbReference>
<dbReference type="EMBL" id="CP099489">
    <property type="protein sequence ID" value="USQ79924.1"/>
    <property type="molecule type" value="Genomic_DNA"/>
</dbReference>
<dbReference type="Proteomes" id="UP001056455">
    <property type="component" value="Chromosome"/>
</dbReference>
<proteinExistence type="predicted"/>
<dbReference type="RefSeq" id="WP_252593067.1">
    <property type="nucleotide sequence ID" value="NZ_CP099489.1"/>
</dbReference>
<dbReference type="GO" id="GO:0032259">
    <property type="term" value="P:methylation"/>
    <property type="evidence" value="ECO:0007669"/>
    <property type="project" value="UniProtKB-KW"/>
</dbReference>
<feature type="domain" description="Methyltransferase" evidence="1">
    <location>
        <begin position="40"/>
        <end position="134"/>
    </location>
</feature>
<dbReference type="SUPFAM" id="SSF53335">
    <property type="entry name" value="S-adenosyl-L-methionine-dependent methyltransferases"/>
    <property type="match status" value="1"/>
</dbReference>
<reference evidence="2" key="1">
    <citation type="submission" date="2022-06" db="EMBL/GenBank/DDBJ databases">
        <title>Ornithinimicrobium HY1793.</title>
        <authorList>
            <person name="Huang Y."/>
        </authorList>
    </citation>
    <scope>NUCLEOTIDE SEQUENCE</scope>
    <source>
        <strain evidence="2">HY1793</strain>
    </source>
</reference>
<dbReference type="InterPro" id="IPR029063">
    <property type="entry name" value="SAM-dependent_MTases_sf"/>
</dbReference>
<keyword evidence="2" id="KW-0489">Methyltransferase</keyword>
<name>A0ABY4YTM6_9MICO</name>
<gene>
    <name evidence="2" type="ORF">NF556_20445</name>
</gene>
<dbReference type="InterPro" id="IPR041698">
    <property type="entry name" value="Methyltransf_25"/>
</dbReference>
<evidence type="ECO:0000259" key="1">
    <source>
        <dbReference type="Pfam" id="PF13649"/>
    </source>
</evidence>
<sequence length="247" mass="27095">MDAADFYTGIVAESYALLKSEDFPAERYADFIAASGEPALELGCGDGDPLLELRRRGFDVEGVDASADLLARCAARAEAAGLEVVTHQQRFEELDLSRSYRSIFLAGPTLNLLPNDDLALLALRRVREHLADDGSVLVPLWVPAPAGPEEFGAVREATADDGSRLTFVALSEDYDAQRRTRTTAVRYGRHTAEGEELTDRDWVIHWHTQESFAGLAREAGLQVADLTDLHGSPVTGDEEQFTFTLTR</sequence>
<dbReference type="CDD" id="cd02440">
    <property type="entry name" value="AdoMet_MTases"/>
    <property type="match status" value="1"/>
</dbReference>
<organism evidence="2 3">
    <name type="scientific">Ornithinimicrobium faecis</name>
    <dbReference type="NCBI Taxonomy" id="2934158"/>
    <lineage>
        <taxon>Bacteria</taxon>
        <taxon>Bacillati</taxon>
        <taxon>Actinomycetota</taxon>
        <taxon>Actinomycetes</taxon>
        <taxon>Micrococcales</taxon>
        <taxon>Ornithinimicrobiaceae</taxon>
        <taxon>Ornithinimicrobium</taxon>
    </lineage>
</organism>
<protein>
    <submittedName>
        <fullName evidence="2">Class I SAM-dependent methyltransferase</fullName>
    </submittedName>
</protein>
<dbReference type="GO" id="GO:0008168">
    <property type="term" value="F:methyltransferase activity"/>
    <property type="evidence" value="ECO:0007669"/>
    <property type="project" value="UniProtKB-KW"/>
</dbReference>
<accession>A0ABY4YTM6</accession>
<dbReference type="Gene3D" id="3.40.50.150">
    <property type="entry name" value="Vaccinia Virus protein VP39"/>
    <property type="match status" value="1"/>
</dbReference>
<keyword evidence="2" id="KW-0808">Transferase</keyword>